<keyword evidence="4" id="KW-1185">Reference proteome</keyword>
<feature type="transmembrane region" description="Helical" evidence="1">
    <location>
        <begin position="219"/>
        <end position="237"/>
    </location>
</feature>
<dbReference type="EMBL" id="JBHUEL010000010">
    <property type="protein sequence ID" value="MFD1767554.1"/>
    <property type="molecule type" value="Genomic_DNA"/>
</dbReference>
<evidence type="ECO:0000313" key="4">
    <source>
        <dbReference type="Proteomes" id="UP001597215"/>
    </source>
</evidence>
<dbReference type="Proteomes" id="UP001597215">
    <property type="component" value="Unassembled WGS sequence"/>
</dbReference>
<keyword evidence="1" id="KW-1133">Transmembrane helix</keyword>
<keyword evidence="1" id="KW-0472">Membrane</keyword>
<keyword evidence="1" id="KW-0812">Transmembrane</keyword>
<reference evidence="4" key="1">
    <citation type="journal article" date="2019" name="Int. J. Syst. Evol. Microbiol.">
        <title>The Global Catalogue of Microorganisms (GCM) 10K type strain sequencing project: providing services to taxonomists for standard genome sequencing and annotation.</title>
        <authorList>
            <consortium name="The Broad Institute Genomics Platform"/>
            <consortium name="The Broad Institute Genome Sequencing Center for Infectious Disease"/>
            <person name="Wu L."/>
            <person name="Ma J."/>
        </authorList>
    </citation>
    <scope>NUCLEOTIDE SEQUENCE [LARGE SCALE GENOMIC DNA]</scope>
    <source>
        <strain evidence="4">CGMCC 1.12449</strain>
    </source>
</reference>
<gene>
    <name evidence="3" type="ORF">ACFSAG_11960</name>
</gene>
<dbReference type="Pfam" id="PF25231">
    <property type="entry name" value="DUF7847"/>
    <property type="match status" value="1"/>
</dbReference>
<comment type="caution">
    <text evidence="3">The sequence shown here is derived from an EMBL/GenBank/DDBJ whole genome shotgun (WGS) entry which is preliminary data.</text>
</comment>
<proteinExistence type="predicted"/>
<sequence>MNRKLDYSSVWKTTQSQLNAHREGVGAISGLFLFLPDWIARLFAGQPDLQGASTPAQMLLAFQDFYFENWPVLLPTGLLGFFGAVAIYVLLTRNDLSTVGSALGKALALLPFYFLVQVSGGLVMLGGFLLFILPGMYLSGRLTPLGPIVVAETERGFSGAFSRAWDLTRGNGWSVFFLTLIVALVASLTAMIIGLIVGLACRLLAGPEGVPFVETGVDAGFGAVIATLMVSLTVAIYRHLSAQDV</sequence>
<evidence type="ECO:0000259" key="2">
    <source>
        <dbReference type="Pfam" id="PF25231"/>
    </source>
</evidence>
<feature type="transmembrane region" description="Helical" evidence="1">
    <location>
        <begin position="72"/>
        <end position="91"/>
    </location>
</feature>
<dbReference type="InterPro" id="IPR057169">
    <property type="entry name" value="DUF7847"/>
</dbReference>
<protein>
    <recommendedName>
        <fullName evidence="2">DUF7847 domain-containing protein</fullName>
    </recommendedName>
</protein>
<name>A0ABW4MEK0_9SPHN</name>
<feature type="transmembrane region" description="Helical" evidence="1">
    <location>
        <begin position="111"/>
        <end position="133"/>
    </location>
</feature>
<organism evidence="3 4">
    <name type="scientific">Sphingorhabdus buctiana</name>
    <dbReference type="NCBI Taxonomy" id="1508805"/>
    <lineage>
        <taxon>Bacteria</taxon>
        <taxon>Pseudomonadati</taxon>
        <taxon>Pseudomonadota</taxon>
        <taxon>Alphaproteobacteria</taxon>
        <taxon>Sphingomonadales</taxon>
        <taxon>Sphingomonadaceae</taxon>
        <taxon>Sphingorhabdus</taxon>
    </lineage>
</organism>
<evidence type="ECO:0000313" key="3">
    <source>
        <dbReference type="EMBL" id="MFD1767554.1"/>
    </source>
</evidence>
<feature type="domain" description="DUF7847" evidence="2">
    <location>
        <begin position="98"/>
        <end position="238"/>
    </location>
</feature>
<evidence type="ECO:0000256" key="1">
    <source>
        <dbReference type="SAM" id="Phobius"/>
    </source>
</evidence>
<accession>A0ABW4MEK0</accession>
<feature type="transmembrane region" description="Helical" evidence="1">
    <location>
        <begin position="173"/>
        <end position="199"/>
    </location>
</feature>